<proteinExistence type="predicted"/>
<organism evidence="3 4">
    <name type="scientific">Chlamydomonas eustigma</name>
    <dbReference type="NCBI Taxonomy" id="1157962"/>
    <lineage>
        <taxon>Eukaryota</taxon>
        <taxon>Viridiplantae</taxon>
        <taxon>Chlorophyta</taxon>
        <taxon>core chlorophytes</taxon>
        <taxon>Chlorophyceae</taxon>
        <taxon>CS clade</taxon>
        <taxon>Chlamydomonadales</taxon>
        <taxon>Chlamydomonadaceae</taxon>
        <taxon>Chlamydomonas</taxon>
    </lineage>
</organism>
<feature type="compositionally biased region" description="Polar residues" evidence="1">
    <location>
        <begin position="373"/>
        <end position="387"/>
    </location>
</feature>
<dbReference type="Proteomes" id="UP000232323">
    <property type="component" value="Unassembled WGS sequence"/>
</dbReference>
<sequence>MLRPAVQRFGTADSLQRLDPVRYFRKRRCSFKVLRAEAWSNAHDTASNSMLRRAYSVVVGAIGISGFLICALPSVLSTRLGLFTALACVNTMTPGTVEVSEMKASWFGPLHVKGVTIKDRGSRGGGTLISIEDVTCSSGLWGMAAASGYIPGGSSHDSSQAQCVPMIISKATISCQYDPLIQDWMLMDWFKAAGMINGTPSADVNRDHAGMGSAATALDQKESIAELYDIPDAEKELQPQHIVVVVADGLTQGRQSSSSTAVIHDRTPLNAVDKELKKGYVIEMLSKADSSMGMSMDVRFGPQLQLLVPEAKLLVPSEVRDVVGDHLHISGALGWSALTDWAAGVGEDTEWTGRGGQAGENSEQTHGHAIDNQGLTTPPRSIPSSAQGYEPGILEAHSDHVTASMRFWSHAPGSGSVLLHGPATLHMEFTPALSRLGLTAINPLLNSAIAVRTAQPLSSGLDQSEGVAATQPLSVDGSPNIEVQMFPEGMKLPYTGGIAVIAPMTFTLAEGSLLSSVLQGFDLNSMQKRPNSKMLDVRVSAMQIKHVLEGPNIITNKVDMSVGGVDLCIWGTHHLASAKIEMVIGMPACTLARLGLKELPHNYVLPCTMHGTSKRPKIDYGSALRRLARLYMRQQYLSTAVEQIQSAGEEDRQASKMRNNFLRVIKQYLVHTIYTDNFELINEIEHEMQRDVQNVPGSWSLPGIRGDGS</sequence>
<feature type="region of interest" description="Disordered" evidence="1">
    <location>
        <begin position="350"/>
        <end position="387"/>
    </location>
</feature>
<evidence type="ECO:0000256" key="1">
    <source>
        <dbReference type="SAM" id="MobiDB-lite"/>
    </source>
</evidence>
<feature type="transmembrane region" description="Helical" evidence="2">
    <location>
        <begin position="54"/>
        <end position="76"/>
    </location>
</feature>
<dbReference type="OrthoDB" id="544165at2759"/>
<keyword evidence="2" id="KW-0812">Transmembrane</keyword>
<protein>
    <submittedName>
        <fullName evidence="3">Uncharacterized protein</fullName>
    </submittedName>
</protein>
<evidence type="ECO:0000313" key="4">
    <source>
        <dbReference type="Proteomes" id="UP000232323"/>
    </source>
</evidence>
<name>A0A250X7V0_9CHLO</name>
<evidence type="ECO:0000256" key="2">
    <source>
        <dbReference type="SAM" id="Phobius"/>
    </source>
</evidence>
<dbReference type="AlphaFoldDB" id="A0A250X7V0"/>
<comment type="caution">
    <text evidence="3">The sequence shown here is derived from an EMBL/GenBank/DDBJ whole genome shotgun (WGS) entry which is preliminary data.</text>
</comment>
<reference evidence="3 4" key="1">
    <citation type="submission" date="2017-08" db="EMBL/GenBank/DDBJ databases">
        <title>Acidophilic green algal genome provides insights into adaptation to an acidic environment.</title>
        <authorList>
            <person name="Hirooka S."/>
            <person name="Hirose Y."/>
            <person name="Kanesaki Y."/>
            <person name="Higuchi S."/>
            <person name="Fujiwara T."/>
            <person name="Onuma R."/>
            <person name="Era A."/>
            <person name="Ohbayashi R."/>
            <person name="Uzuka A."/>
            <person name="Nozaki H."/>
            <person name="Yoshikawa H."/>
            <person name="Miyagishima S.Y."/>
        </authorList>
    </citation>
    <scope>NUCLEOTIDE SEQUENCE [LARGE SCALE GENOMIC DNA]</scope>
    <source>
        <strain evidence="3 4">NIES-2499</strain>
    </source>
</reference>
<keyword evidence="2" id="KW-0472">Membrane</keyword>
<keyword evidence="2" id="KW-1133">Transmembrane helix</keyword>
<gene>
    <name evidence="3" type="ORF">CEUSTIGMA_g6587.t1</name>
</gene>
<keyword evidence="4" id="KW-1185">Reference proteome</keyword>
<evidence type="ECO:0000313" key="3">
    <source>
        <dbReference type="EMBL" id="GAX79147.1"/>
    </source>
</evidence>
<dbReference type="EMBL" id="BEGY01000039">
    <property type="protein sequence ID" value="GAX79147.1"/>
    <property type="molecule type" value="Genomic_DNA"/>
</dbReference>
<accession>A0A250X7V0</accession>